<sequence length="104" mass="11958">MNDQSLEIVATDEVGHMNFVDNEQNTNFETDSIQLTLETINEDEENLVSKDSTIERHSGDVNENDIRQRAVNDLSEEKNVNPIAVTDRKPTRPTRKRSYQLRAL</sequence>
<accession>A0ACA9P100</accession>
<dbReference type="Proteomes" id="UP000789702">
    <property type="component" value="Unassembled WGS sequence"/>
</dbReference>
<name>A0ACA9P100_9GLOM</name>
<protein>
    <submittedName>
        <fullName evidence="1">1076_t:CDS:1</fullName>
    </submittedName>
</protein>
<evidence type="ECO:0000313" key="2">
    <source>
        <dbReference type="Proteomes" id="UP000789702"/>
    </source>
</evidence>
<dbReference type="EMBL" id="CAJVPU010021065">
    <property type="protein sequence ID" value="CAG8679535.1"/>
    <property type="molecule type" value="Genomic_DNA"/>
</dbReference>
<proteinExistence type="predicted"/>
<feature type="non-terminal residue" evidence="1">
    <location>
        <position position="104"/>
    </location>
</feature>
<organism evidence="1 2">
    <name type="scientific">Dentiscutata heterogama</name>
    <dbReference type="NCBI Taxonomy" id="1316150"/>
    <lineage>
        <taxon>Eukaryota</taxon>
        <taxon>Fungi</taxon>
        <taxon>Fungi incertae sedis</taxon>
        <taxon>Mucoromycota</taxon>
        <taxon>Glomeromycotina</taxon>
        <taxon>Glomeromycetes</taxon>
        <taxon>Diversisporales</taxon>
        <taxon>Gigasporaceae</taxon>
        <taxon>Dentiscutata</taxon>
    </lineage>
</organism>
<comment type="caution">
    <text evidence="1">The sequence shown here is derived from an EMBL/GenBank/DDBJ whole genome shotgun (WGS) entry which is preliminary data.</text>
</comment>
<gene>
    <name evidence="1" type="ORF">DHETER_LOCUS10575</name>
</gene>
<reference evidence="1" key="1">
    <citation type="submission" date="2021-06" db="EMBL/GenBank/DDBJ databases">
        <authorList>
            <person name="Kallberg Y."/>
            <person name="Tangrot J."/>
            <person name="Rosling A."/>
        </authorList>
    </citation>
    <scope>NUCLEOTIDE SEQUENCE</scope>
    <source>
        <strain evidence="1">IL203A</strain>
    </source>
</reference>
<keyword evidence="2" id="KW-1185">Reference proteome</keyword>
<evidence type="ECO:0000313" key="1">
    <source>
        <dbReference type="EMBL" id="CAG8679535.1"/>
    </source>
</evidence>